<sequence length="57" mass="6380">MIENRQWKGLASLDRVIHQLDAKLSAAEEQEVMKSMESGIATSLDINQLEGLAIQIR</sequence>
<comment type="caution">
    <text evidence="1">The sequence shown here is derived from an EMBL/GenBank/DDBJ whole genome shotgun (WGS) entry which is preliminary data.</text>
</comment>
<evidence type="ECO:0000313" key="1">
    <source>
        <dbReference type="EMBL" id="MFD0942922.1"/>
    </source>
</evidence>
<gene>
    <name evidence="1" type="ORF">ACFQ0V_03965</name>
</gene>
<accession>A0ABW3H0S2</accession>
<keyword evidence="2" id="KW-1185">Reference proteome</keyword>
<organism evidence="1 2">
    <name type="scientific">Savagea faecisuis</name>
    <dbReference type="NCBI Taxonomy" id="1274803"/>
    <lineage>
        <taxon>Bacteria</taxon>
        <taxon>Bacillati</taxon>
        <taxon>Bacillota</taxon>
        <taxon>Bacilli</taxon>
        <taxon>Bacillales</taxon>
        <taxon>Caryophanaceae</taxon>
        <taxon>Savagea</taxon>
    </lineage>
</organism>
<dbReference type="EMBL" id="JBHTJF010000016">
    <property type="protein sequence ID" value="MFD0942922.1"/>
    <property type="molecule type" value="Genomic_DNA"/>
</dbReference>
<name>A0ABW3H0S2_9BACL</name>
<protein>
    <submittedName>
        <fullName evidence="1">Uncharacterized protein</fullName>
    </submittedName>
</protein>
<dbReference type="Proteomes" id="UP001596976">
    <property type="component" value="Unassembled WGS sequence"/>
</dbReference>
<dbReference type="RefSeq" id="WP_381009960.1">
    <property type="nucleotide sequence ID" value="NZ_JBHTJF010000016.1"/>
</dbReference>
<evidence type="ECO:0000313" key="2">
    <source>
        <dbReference type="Proteomes" id="UP001596976"/>
    </source>
</evidence>
<reference evidence="2" key="1">
    <citation type="journal article" date="2019" name="Int. J. Syst. Evol. Microbiol.">
        <title>The Global Catalogue of Microorganisms (GCM) 10K type strain sequencing project: providing services to taxonomists for standard genome sequencing and annotation.</title>
        <authorList>
            <consortium name="The Broad Institute Genomics Platform"/>
            <consortium name="The Broad Institute Genome Sequencing Center for Infectious Disease"/>
            <person name="Wu L."/>
            <person name="Ma J."/>
        </authorList>
    </citation>
    <scope>NUCLEOTIDE SEQUENCE [LARGE SCALE GENOMIC DNA]</scope>
    <source>
        <strain evidence="2">CCUG 63563</strain>
    </source>
</reference>
<proteinExistence type="predicted"/>